<organism evidence="2 3">
    <name type="scientific">Pseudomassariella vexata</name>
    <dbReference type="NCBI Taxonomy" id="1141098"/>
    <lineage>
        <taxon>Eukaryota</taxon>
        <taxon>Fungi</taxon>
        <taxon>Dikarya</taxon>
        <taxon>Ascomycota</taxon>
        <taxon>Pezizomycotina</taxon>
        <taxon>Sordariomycetes</taxon>
        <taxon>Xylariomycetidae</taxon>
        <taxon>Amphisphaeriales</taxon>
        <taxon>Pseudomassariaceae</taxon>
        <taxon>Pseudomassariella</taxon>
    </lineage>
</organism>
<dbReference type="GeneID" id="63770848"/>
<reference evidence="2 3" key="1">
    <citation type="submission" date="2016-07" db="EMBL/GenBank/DDBJ databases">
        <title>Pervasive Adenine N6-methylation of Active Genes in Fungi.</title>
        <authorList>
            <consortium name="DOE Joint Genome Institute"/>
            <person name="Mondo S.J."/>
            <person name="Dannebaum R.O."/>
            <person name="Kuo R.C."/>
            <person name="Labutti K."/>
            <person name="Haridas S."/>
            <person name="Kuo A."/>
            <person name="Salamov A."/>
            <person name="Ahrendt S.R."/>
            <person name="Lipzen A."/>
            <person name="Sullivan W."/>
            <person name="Andreopoulos W.B."/>
            <person name="Clum A."/>
            <person name="Lindquist E."/>
            <person name="Daum C."/>
            <person name="Ramamoorthy G.K."/>
            <person name="Gryganskyi A."/>
            <person name="Culley D."/>
            <person name="Magnuson J.K."/>
            <person name="James T.Y."/>
            <person name="O'Malley M.A."/>
            <person name="Stajich J.E."/>
            <person name="Spatafora J.W."/>
            <person name="Visel A."/>
            <person name="Grigoriev I.V."/>
        </authorList>
    </citation>
    <scope>NUCLEOTIDE SEQUENCE [LARGE SCALE GENOMIC DNA]</scope>
    <source>
        <strain evidence="2 3">CBS 129021</strain>
    </source>
</reference>
<dbReference type="Proteomes" id="UP000193689">
    <property type="component" value="Unassembled WGS sequence"/>
</dbReference>
<gene>
    <name evidence="2" type="ORF">BCR38DRAFT_308781</name>
</gene>
<protein>
    <recommendedName>
        <fullName evidence="4">Conidiation-specific expression protein</fullName>
    </recommendedName>
</protein>
<accession>A0A1Y2DLQ4</accession>
<dbReference type="OrthoDB" id="4158609at2759"/>
<proteinExistence type="predicted"/>
<feature type="non-terminal residue" evidence="2">
    <location>
        <position position="56"/>
    </location>
</feature>
<feature type="compositionally biased region" description="Low complexity" evidence="1">
    <location>
        <begin position="1"/>
        <end position="12"/>
    </location>
</feature>
<evidence type="ECO:0000313" key="2">
    <source>
        <dbReference type="EMBL" id="ORY60192.1"/>
    </source>
</evidence>
<feature type="region of interest" description="Disordered" evidence="1">
    <location>
        <begin position="1"/>
        <end position="31"/>
    </location>
</feature>
<dbReference type="InParanoid" id="A0A1Y2DLQ4"/>
<dbReference type="EMBL" id="MCFJ01000012">
    <property type="protein sequence ID" value="ORY60192.1"/>
    <property type="molecule type" value="Genomic_DNA"/>
</dbReference>
<comment type="caution">
    <text evidence="2">The sequence shown here is derived from an EMBL/GenBank/DDBJ whole genome shotgun (WGS) entry which is preliminary data.</text>
</comment>
<dbReference type="RefSeq" id="XP_040712626.1">
    <property type="nucleotide sequence ID" value="XM_040854636.1"/>
</dbReference>
<dbReference type="AlphaFoldDB" id="A0A1Y2DLQ4"/>
<evidence type="ECO:0000256" key="1">
    <source>
        <dbReference type="SAM" id="MobiDB-lite"/>
    </source>
</evidence>
<evidence type="ECO:0008006" key="4">
    <source>
        <dbReference type="Google" id="ProtNLM"/>
    </source>
</evidence>
<evidence type="ECO:0000313" key="3">
    <source>
        <dbReference type="Proteomes" id="UP000193689"/>
    </source>
</evidence>
<keyword evidence="3" id="KW-1185">Reference proteome</keyword>
<sequence length="56" mass="6378">ISSQQRSSNSPSFEGLHNLKRSTDPVSVARRQSLHEQKPTAGFFGQMWHKYVYSSP</sequence>
<feature type="non-terminal residue" evidence="2">
    <location>
        <position position="1"/>
    </location>
</feature>
<name>A0A1Y2DLQ4_9PEZI</name>